<accession>A0A8S5TAY2</accession>
<organism evidence="1">
    <name type="scientific">Myoviridae sp. ctLq07</name>
    <dbReference type="NCBI Taxonomy" id="2827681"/>
    <lineage>
        <taxon>Viruses</taxon>
        <taxon>Duplodnaviria</taxon>
        <taxon>Heunggongvirae</taxon>
        <taxon>Uroviricota</taxon>
        <taxon>Caudoviricetes</taxon>
    </lineage>
</organism>
<sequence>MVTEYNITDLINDECYNEYFKKPRDWDKYYEDLEDKCDE</sequence>
<name>A0A8S5TAY2_9CAUD</name>
<protein>
    <submittedName>
        <fullName evidence="1">Uncharacterized protein</fullName>
    </submittedName>
</protein>
<proteinExistence type="predicted"/>
<dbReference type="EMBL" id="BK032789">
    <property type="protein sequence ID" value="DAF60477.1"/>
    <property type="molecule type" value="Genomic_DNA"/>
</dbReference>
<reference evidence="1" key="1">
    <citation type="journal article" date="2021" name="Proc. Natl. Acad. Sci. U.S.A.">
        <title>A Catalog of Tens of Thousands of Viruses from Human Metagenomes Reveals Hidden Associations with Chronic Diseases.</title>
        <authorList>
            <person name="Tisza M.J."/>
            <person name="Buck C.B."/>
        </authorList>
    </citation>
    <scope>NUCLEOTIDE SEQUENCE</scope>
    <source>
        <strain evidence="1">CtLq07</strain>
    </source>
</reference>
<evidence type="ECO:0000313" key="1">
    <source>
        <dbReference type="EMBL" id="DAF60477.1"/>
    </source>
</evidence>